<dbReference type="InterPro" id="IPR001387">
    <property type="entry name" value="Cro/C1-type_HTH"/>
</dbReference>
<feature type="domain" description="HTH cro/C1-type" evidence="2">
    <location>
        <begin position="8"/>
        <end position="62"/>
    </location>
</feature>
<dbReference type="CDD" id="cd00093">
    <property type="entry name" value="HTH_XRE"/>
    <property type="match status" value="1"/>
</dbReference>
<dbReference type="SUPFAM" id="SSF47413">
    <property type="entry name" value="lambda repressor-like DNA-binding domains"/>
    <property type="match status" value="1"/>
</dbReference>
<dbReference type="PROSITE" id="PS50943">
    <property type="entry name" value="HTH_CROC1"/>
    <property type="match status" value="1"/>
</dbReference>
<dbReference type="InterPro" id="IPR010982">
    <property type="entry name" value="Lambda_DNA-bd_dom_sf"/>
</dbReference>
<dbReference type="SMART" id="SM00530">
    <property type="entry name" value="HTH_XRE"/>
    <property type="match status" value="1"/>
</dbReference>
<accession>A0A1S7DTK3</accession>
<dbReference type="GO" id="GO:0003677">
    <property type="term" value="F:DNA binding"/>
    <property type="evidence" value="ECO:0007669"/>
    <property type="project" value="UniProtKB-KW"/>
</dbReference>
<sequence>MTYFGTNIKKIRQIKGLSQQAFADMLNLTRGIISSYEDGRAEPKVETLLRIAQFLDMKTDDLISKPLTVNQLANFEEVEDLIYKKENIIENKKEFYPIKVEQSLFANVEYSLEVTSKIEDNPFYQDKDILLLRKNYEKDRNKGQYLIITSEKSYISCVPNVDEECFLIVGCIYSNQSTSLINDIMNRLEYIEKTLKIS</sequence>
<dbReference type="Proteomes" id="UP000189883">
    <property type="component" value="Chromosome"/>
</dbReference>
<dbReference type="PANTHER" id="PTHR46797">
    <property type="entry name" value="HTH-TYPE TRANSCRIPTIONAL REGULATOR"/>
    <property type="match status" value="1"/>
</dbReference>
<evidence type="ECO:0000259" key="2">
    <source>
        <dbReference type="PROSITE" id="PS50943"/>
    </source>
</evidence>
<dbReference type="InterPro" id="IPR050807">
    <property type="entry name" value="TransReg_Diox_bact_type"/>
</dbReference>
<dbReference type="Pfam" id="PF01381">
    <property type="entry name" value="HTH_3"/>
    <property type="match status" value="1"/>
</dbReference>
<proteinExistence type="predicted"/>
<name>A0A1S7DTK3_RIEAN</name>
<evidence type="ECO:0000313" key="3">
    <source>
        <dbReference type="EMBL" id="AQY22453.1"/>
    </source>
</evidence>
<keyword evidence="1" id="KW-0238">DNA-binding</keyword>
<dbReference type="PANTHER" id="PTHR46797:SF1">
    <property type="entry name" value="METHYLPHOSPHONATE SYNTHASE"/>
    <property type="match status" value="1"/>
</dbReference>
<dbReference type="EMBL" id="CP011859">
    <property type="protein sequence ID" value="AQY22453.1"/>
    <property type="molecule type" value="Genomic_DNA"/>
</dbReference>
<reference evidence="3 4" key="1">
    <citation type="submission" date="2015-06" db="EMBL/GenBank/DDBJ databases">
        <title>R. anatipestifer strain HXb2 is the most virulent strain so far, and the genome sequence would help us uncover the pathogenesis.</title>
        <authorList>
            <person name="Hu Q."/>
            <person name="Qi J."/>
            <person name="Bo H."/>
            <person name="Liu G."/>
            <person name="Tao M."/>
            <person name="Ding Y."/>
            <person name="Xue Y."/>
        </authorList>
    </citation>
    <scope>NUCLEOTIDE SEQUENCE [LARGE SCALE GENOMIC DNA]</scope>
    <source>
        <strain evidence="3 4">HXb2</strain>
    </source>
</reference>
<dbReference type="GO" id="GO:0005829">
    <property type="term" value="C:cytosol"/>
    <property type="evidence" value="ECO:0007669"/>
    <property type="project" value="TreeGrafter"/>
</dbReference>
<organism evidence="3 4">
    <name type="scientific">Riemerella anatipestifer</name>
    <name type="common">Moraxella anatipestifer</name>
    <dbReference type="NCBI Taxonomy" id="34085"/>
    <lineage>
        <taxon>Bacteria</taxon>
        <taxon>Pseudomonadati</taxon>
        <taxon>Bacteroidota</taxon>
        <taxon>Flavobacteriia</taxon>
        <taxon>Flavobacteriales</taxon>
        <taxon>Weeksellaceae</taxon>
        <taxon>Riemerella</taxon>
    </lineage>
</organism>
<dbReference type="AlphaFoldDB" id="A0A1S7DTK3"/>
<dbReference type="RefSeq" id="WP_014937344.1">
    <property type="nucleotide sequence ID" value="NZ_CP011859.1"/>
</dbReference>
<gene>
    <name evidence="3" type="ORF">AB406_1508</name>
</gene>
<dbReference type="GO" id="GO:0003700">
    <property type="term" value="F:DNA-binding transcription factor activity"/>
    <property type="evidence" value="ECO:0007669"/>
    <property type="project" value="TreeGrafter"/>
</dbReference>
<evidence type="ECO:0000313" key="4">
    <source>
        <dbReference type="Proteomes" id="UP000189883"/>
    </source>
</evidence>
<dbReference type="Gene3D" id="1.10.260.40">
    <property type="entry name" value="lambda repressor-like DNA-binding domains"/>
    <property type="match status" value="1"/>
</dbReference>
<evidence type="ECO:0000256" key="1">
    <source>
        <dbReference type="ARBA" id="ARBA00023125"/>
    </source>
</evidence>
<protein>
    <submittedName>
        <fullName evidence="3">Transcriptional regulator</fullName>
    </submittedName>
</protein>